<dbReference type="OrthoDB" id="5450902at2"/>
<protein>
    <submittedName>
        <fullName evidence="1">Type I-E CRISPR-associated protein Cse1/CasA</fullName>
    </submittedName>
</protein>
<comment type="caution">
    <text evidence="1">The sequence shown here is derived from an EMBL/GenBank/DDBJ whole genome shotgun (WGS) entry which is preliminary data.</text>
</comment>
<keyword evidence="2" id="KW-1185">Reference proteome</keyword>
<evidence type="ECO:0000313" key="2">
    <source>
        <dbReference type="Proteomes" id="UP000305267"/>
    </source>
</evidence>
<sequence>MLSVNAISKKMIRVTSVYGSETKTLPGVLTSLAQNDISAFPALRPHQRHAWHAFLVQLGALALIRAGREAMPEDEETWCGLLRGLTPDFPNDEPWCLVAPPDKPALLQPPIPGGLTNLKNAVPTPDALDMLVTSKNHDLKSEVMMAVEPDDWLFALVALQTTEGFLGAGNYGISRMNGGFANRPAFSVVPTTGPVSPVRRDVEALVARRRTDDVPPVYAAEGGLGLVWLHPWDGATSLQPSELDPLYIEICRRVRLVDEGGRIAARAGGSKVPRIVPIPGGAPGDPWAPMVSDKDGIKILTVDAGGFHYRRMVRLLFGRDGHVLPFLAEMVPTDAEEGLVIRARALTRGQGKTEGLHERDIPISRTVYRAMRNRAADAIGHAATERVTLAAEIQNRVLKPALLALFQNGPETVDYQDKGANARARDLLTRFDRAVDVSFFEDLWAEFEPEADPEAVRKAWVQRLVREVARHLLKEADAGLSKAVGRRWRALVRAEAVFWAGARNPKTDLPQFFPEPKRDDAA</sequence>
<name>A0A5C4LFI3_9HYPH</name>
<evidence type="ECO:0000313" key="1">
    <source>
        <dbReference type="EMBL" id="TNC12741.1"/>
    </source>
</evidence>
<accession>A0A5C4LFI3</accession>
<dbReference type="AlphaFoldDB" id="A0A5C4LFI3"/>
<dbReference type="EMBL" id="VDDA01000005">
    <property type="protein sequence ID" value="TNC12741.1"/>
    <property type="molecule type" value="Genomic_DNA"/>
</dbReference>
<gene>
    <name evidence="1" type="primary">casA</name>
    <name evidence="1" type="ORF">FF100_13825</name>
</gene>
<dbReference type="Proteomes" id="UP000305267">
    <property type="component" value="Unassembled WGS sequence"/>
</dbReference>
<reference evidence="1 2" key="1">
    <citation type="submission" date="2019-06" db="EMBL/GenBank/DDBJ databases">
        <title>Genome of Methylobacterium sp. 17Sr1-39.</title>
        <authorList>
            <person name="Seo T."/>
        </authorList>
    </citation>
    <scope>NUCLEOTIDE SEQUENCE [LARGE SCALE GENOMIC DNA]</scope>
    <source>
        <strain evidence="1 2">17Sr1-39</strain>
    </source>
</reference>
<dbReference type="RefSeq" id="WP_139036280.1">
    <property type="nucleotide sequence ID" value="NZ_VDDA01000005.1"/>
</dbReference>
<organism evidence="1 2">
    <name type="scientific">Methylobacterium terricola</name>
    <dbReference type="NCBI Taxonomy" id="2583531"/>
    <lineage>
        <taxon>Bacteria</taxon>
        <taxon>Pseudomonadati</taxon>
        <taxon>Pseudomonadota</taxon>
        <taxon>Alphaproteobacteria</taxon>
        <taxon>Hyphomicrobiales</taxon>
        <taxon>Methylobacteriaceae</taxon>
        <taxon>Methylobacterium</taxon>
    </lineage>
</organism>
<dbReference type="InterPro" id="IPR013381">
    <property type="entry name" value="CRISPR-assoc_prot_Cse1"/>
</dbReference>
<dbReference type="NCBIfam" id="TIGR02547">
    <property type="entry name" value="casA_cse1"/>
    <property type="match status" value="1"/>
</dbReference>
<proteinExistence type="predicted"/>